<protein>
    <submittedName>
        <fullName evidence="1">Uncharacterized protein</fullName>
    </submittedName>
</protein>
<comment type="caution">
    <text evidence="1">The sequence shown here is derived from an EMBL/GenBank/DDBJ whole genome shotgun (WGS) entry which is preliminary data.</text>
</comment>
<dbReference type="EMBL" id="CM056741">
    <property type="protein sequence ID" value="KAJ8686391.1"/>
    <property type="molecule type" value="Genomic_DNA"/>
</dbReference>
<feature type="non-terminal residue" evidence="1">
    <location>
        <position position="1"/>
    </location>
</feature>
<gene>
    <name evidence="1" type="ORF">QAD02_022185</name>
</gene>
<evidence type="ECO:0000313" key="2">
    <source>
        <dbReference type="Proteomes" id="UP001239111"/>
    </source>
</evidence>
<organism evidence="1 2">
    <name type="scientific">Eretmocerus hayati</name>
    <dbReference type="NCBI Taxonomy" id="131215"/>
    <lineage>
        <taxon>Eukaryota</taxon>
        <taxon>Metazoa</taxon>
        <taxon>Ecdysozoa</taxon>
        <taxon>Arthropoda</taxon>
        <taxon>Hexapoda</taxon>
        <taxon>Insecta</taxon>
        <taxon>Pterygota</taxon>
        <taxon>Neoptera</taxon>
        <taxon>Endopterygota</taxon>
        <taxon>Hymenoptera</taxon>
        <taxon>Apocrita</taxon>
        <taxon>Proctotrupomorpha</taxon>
        <taxon>Chalcidoidea</taxon>
        <taxon>Aphelinidae</taxon>
        <taxon>Aphelininae</taxon>
        <taxon>Eretmocerus</taxon>
    </lineage>
</organism>
<dbReference type="Proteomes" id="UP001239111">
    <property type="component" value="Chromosome 1"/>
</dbReference>
<proteinExistence type="predicted"/>
<accession>A0ACC2PS92</accession>
<keyword evidence="2" id="KW-1185">Reference proteome</keyword>
<name>A0ACC2PS92_9HYME</name>
<reference evidence="1" key="1">
    <citation type="submission" date="2023-04" db="EMBL/GenBank/DDBJ databases">
        <title>A chromosome-level genome assembly of the parasitoid wasp Eretmocerus hayati.</title>
        <authorList>
            <person name="Zhong Y."/>
            <person name="Liu S."/>
            <person name="Liu Y."/>
        </authorList>
    </citation>
    <scope>NUCLEOTIDE SEQUENCE</scope>
    <source>
        <strain evidence="1">ZJU_SS_LIU_2023</strain>
    </source>
</reference>
<evidence type="ECO:0000313" key="1">
    <source>
        <dbReference type="EMBL" id="KAJ8686391.1"/>
    </source>
</evidence>
<sequence length="1079" mass="121747">PQETESLKFQYSKSLEAYGCLGVLQFNSGESTLLYLVMVTGCVSVGKIYDSEVFRITQTSLVPLHYTQNSNEDRVAEVRKVLNSGTFYFSWSATSSPLDITLSVQKRYTSSSTDNRFFWNRMLHIHLLRYGVDTDHWLLRAMCGSIDIKTVYVGHRQARAVIVSRLSCERAGTRFNVRGTNDDGHVANFVETEQVIYLDNEVSSYMQTRGSVPLFWEQPGVQVGSHKIKISRGFESSAPAFNKHMNMLKKRYGRQVIVNLLSSSLTGSKEGEAALSQLFQTHHHNSQHTDIPHIIFDYHQECRGGNTKNLAKLKEELSKYIEEFSVFYAVGERIMALQNGTIRTNCLDCLDRTNCVQTFLALEVLKKQLASLNLGDKQQITSRFDEVFRQMWVDNGNEISKIYAGTGAIQGNSKLMDGARSAARTIQNNLLDSNKQEAIDVLLIGSTLNTELADRARLLLRPNMLHCPPNMLREMCRRYEEYTSTRQLRVSVGTYNVNGGKHFHNVAFKDINLADWLLDAPKISADAAFIEKDYPDKPVDIYAIGFEEIVDLNASNIVAASSDHAKAWAEELQKVLSRDNEYVLVTYQQLVGVCLYIFIRPMLVNFLRDVAIDCVKTGLGGATGNKGAAAIRFVLFSTSFCFVCAHFAAGQSQVTERNADYAEITRKVMFPMGRSLNAHDYVFWCGDFNYRVDMDKDEMKEMIKRNELSEILNCDQLKVQQLQGNVFKNFIEGPIYFDPTYKYDTFSDEYDTSEKARQPAWTDRVLWKRRKLLHDIEGDVDWNPGRLLFYGRSELKESDHRPVIAVIDIDVHSVDEEKRDNVFREVIKDLGPPDGTIVVSSEKPCDDTENIFGDSGMKALVQELSEVGEIILVRFVNEAIWITFRDGQSALAALCKKSITIFDHQLKIELKSPDWVDCIEKEVGIFQNCEVDIECSIEGKANLEESGNLWLSEQKTRNIQPSRSPPPRPTPPVRPPKMNPIQPPKKTDAEVINLESLQIESAIYEEIQDDPSSSSNLSKMAKDIRNDIPPPLPQRQVHLPPPQMPPPILPSNVAASSAPAPPVPARSTGGPPIPARNPQ</sequence>